<dbReference type="InterPro" id="IPR044925">
    <property type="entry name" value="His-Me_finger_sf"/>
</dbReference>
<dbReference type="CDD" id="cd00085">
    <property type="entry name" value="HNHc"/>
    <property type="match status" value="1"/>
</dbReference>
<dbReference type="AlphaFoldDB" id="A0A917G800"/>
<organism evidence="2 3">
    <name type="scientific">Rhodococcoides trifolii</name>
    <dbReference type="NCBI Taxonomy" id="908250"/>
    <lineage>
        <taxon>Bacteria</taxon>
        <taxon>Bacillati</taxon>
        <taxon>Actinomycetota</taxon>
        <taxon>Actinomycetes</taxon>
        <taxon>Mycobacteriales</taxon>
        <taxon>Nocardiaceae</taxon>
        <taxon>Rhodococcoides</taxon>
    </lineage>
</organism>
<dbReference type="GO" id="GO:0004519">
    <property type="term" value="F:endonuclease activity"/>
    <property type="evidence" value="ECO:0007669"/>
    <property type="project" value="InterPro"/>
</dbReference>
<name>A0A917G800_9NOCA</name>
<dbReference type="SUPFAM" id="SSF54060">
    <property type="entry name" value="His-Me finger endonucleases"/>
    <property type="match status" value="1"/>
</dbReference>
<sequence>MTVEREFARCLDCSKEIDARPSGRGPRRQRCTEHAAQRKKELIRARDAYNRAVSFGVPAELVIAREVFERDRWRCHICNRVVPKKLRGTRVLGGAYDPLAPVVDHVVPLSKGGPHTFENCKTAHWTCNARKHTASTPRSYVATVPAPGANPIAPRSVPQRISDSGPLIGRPRVNIGLCCVTGCGRGAVTRRMCQVHYHRARKYGDPLVTKCGCGCGSLIPVSVTFTGLYYLPGHGVQSVVRPPAQILREGVTPQAVSDYGRVRFSLVEDCLIWTGPTLTQGYGCTYVATPGRKRHGRSIQTHRLAYELHHGAGSAEGWTIDHLCGVRLCCNVTHLEAVTIAVNLARAAERVVACPRGHKYDEANTSYGLEGHRRCRQCNTDRYHVRVHGHEFVDDPTNPSEVRRRCLTCRLVRESRVDQCPRGHEYSVENKRVGVDGKRYCRQCAADRDHIDKQGHPFLADPNSPNPRKRRCLTCLAARTERTHCVHGHELTLANTVVTRRGQRNCLACQLNARHTPVHGHDFVIDPTGPTTKRRCLTCRYEAERNPRVCLHGHLMTPENTYNRARRGTECRQCIRNRTRAKG</sequence>
<dbReference type="Proteomes" id="UP000654257">
    <property type="component" value="Unassembled WGS sequence"/>
</dbReference>
<reference evidence="2" key="2">
    <citation type="submission" date="2020-09" db="EMBL/GenBank/DDBJ databases">
        <authorList>
            <person name="Sun Q."/>
            <person name="Sedlacek I."/>
        </authorList>
    </citation>
    <scope>NUCLEOTIDE SEQUENCE</scope>
    <source>
        <strain evidence="2">CCM 7905</strain>
    </source>
</reference>
<gene>
    <name evidence="2" type="ORF">GCM10007304_46670</name>
</gene>
<evidence type="ECO:0000313" key="3">
    <source>
        <dbReference type="Proteomes" id="UP000654257"/>
    </source>
</evidence>
<dbReference type="Pfam" id="PF13392">
    <property type="entry name" value="HNH_3"/>
    <property type="match status" value="1"/>
</dbReference>
<dbReference type="InterPro" id="IPR003615">
    <property type="entry name" value="HNH_nuc"/>
</dbReference>
<dbReference type="EMBL" id="BMCU01000006">
    <property type="protein sequence ID" value="GGG27508.1"/>
    <property type="molecule type" value="Genomic_DNA"/>
</dbReference>
<dbReference type="Gene3D" id="3.90.75.20">
    <property type="match status" value="1"/>
</dbReference>
<feature type="domain" description="HNH nuclease" evidence="1">
    <location>
        <begin position="62"/>
        <end position="129"/>
    </location>
</feature>
<protein>
    <recommendedName>
        <fullName evidence="1">HNH nuclease domain-containing protein</fullName>
    </recommendedName>
</protein>
<dbReference type="Pfam" id="PF01844">
    <property type="entry name" value="HNH"/>
    <property type="match status" value="1"/>
</dbReference>
<dbReference type="GO" id="GO:0003676">
    <property type="term" value="F:nucleic acid binding"/>
    <property type="evidence" value="ECO:0007669"/>
    <property type="project" value="InterPro"/>
</dbReference>
<comment type="caution">
    <text evidence="2">The sequence shown here is derived from an EMBL/GenBank/DDBJ whole genome shotgun (WGS) entry which is preliminary data.</text>
</comment>
<dbReference type="InterPro" id="IPR002711">
    <property type="entry name" value="HNH"/>
</dbReference>
<dbReference type="Gene3D" id="1.10.30.50">
    <property type="match status" value="1"/>
</dbReference>
<dbReference type="SMART" id="SM00507">
    <property type="entry name" value="HNHc"/>
    <property type="match status" value="2"/>
</dbReference>
<accession>A0A917G800</accession>
<evidence type="ECO:0000259" key="1">
    <source>
        <dbReference type="SMART" id="SM00507"/>
    </source>
</evidence>
<evidence type="ECO:0000313" key="2">
    <source>
        <dbReference type="EMBL" id="GGG27508.1"/>
    </source>
</evidence>
<proteinExistence type="predicted"/>
<keyword evidence="3" id="KW-1185">Reference proteome</keyword>
<reference evidence="2" key="1">
    <citation type="journal article" date="2014" name="Int. J. Syst. Evol. Microbiol.">
        <title>Complete genome sequence of Corynebacterium casei LMG S-19264T (=DSM 44701T), isolated from a smear-ripened cheese.</title>
        <authorList>
            <consortium name="US DOE Joint Genome Institute (JGI-PGF)"/>
            <person name="Walter F."/>
            <person name="Albersmeier A."/>
            <person name="Kalinowski J."/>
            <person name="Ruckert C."/>
        </authorList>
    </citation>
    <scope>NUCLEOTIDE SEQUENCE</scope>
    <source>
        <strain evidence="2">CCM 7905</strain>
    </source>
</reference>
<feature type="domain" description="HNH nuclease" evidence="1">
    <location>
        <begin position="295"/>
        <end position="344"/>
    </location>
</feature>
<dbReference type="GO" id="GO:0008270">
    <property type="term" value="F:zinc ion binding"/>
    <property type="evidence" value="ECO:0007669"/>
    <property type="project" value="InterPro"/>
</dbReference>